<dbReference type="InterPro" id="IPR002312">
    <property type="entry name" value="Asp/Asn-tRNA-synth_IIb"/>
</dbReference>
<dbReference type="InterPro" id="IPR006195">
    <property type="entry name" value="aa-tRNA-synth_II"/>
</dbReference>
<evidence type="ECO:0000313" key="10">
    <source>
        <dbReference type="EMBL" id="CAL8103231.1"/>
    </source>
</evidence>
<accession>A0ABP1QHI3</accession>
<evidence type="ECO:0000259" key="9">
    <source>
        <dbReference type="PROSITE" id="PS50862"/>
    </source>
</evidence>
<dbReference type="PANTHER" id="PTHR22594">
    <property type="entry name" value="ASPARTYL/LYSYL-TRNA SYNTHETASE"/>
    <property type="match status" value="1"/>
</dbReference>
<protein>
    <recommendedName>
        <fullName evidence="2">asparagine--tRNA ligase</fullName>
        <ecNumber evidence="2">6.1.1.22</ecNumber>
    </recommendedName>
</protein>
<dbReference type="SUPFAM" id="SSF55681">
    <property type="entry name" value="Class II aaRS and biotin synthetases"/>
    <property type="match status" value="1"/>
</dbReference>
<feature type="region of interest" description="Disordered" evidence="8">
    <location>
        <begin position="594"/>
        <end position="631"/>
    </location>
</feature>
<reference evidence="10 11" key="1">
    <citation type="submission" date="2024-08" db="EMBL/GenBank/DDBJ databases">
        <authorList>
            <person name="Cucini C."/>
            <person name="Frati F."/>
        </authorList>
    </citation>
    <scope>NUCLEOTIDE SEQUENCE [LARGE SCALE GENOMIC DNA]</scope>
</reference>
<dbReference type="EC" id="6.1.1.22" evidence="2"/>
<keyword evidence="3" id="KW-0436">Ligase</keyword>
<dbReference type="SUPFAM" id="SSF50249">
    <property type="entry name" value="Nucleic acid-binding proteins"/>
    <property type="match status" value="1"/>
</dbReference>
<proteinExistence type="inferred from homology"/>
<keyword evidence="7" id="KW-0030">Aminoacyl-tRNA synthetase</keyword>
<dbReference type="InterPro" id="IPR004364">
    <property type="entry name" value="Aa-tRNA-synt_II"/>
</dbReference>
<evidence type="ECO:0000313" key="11">
    <source>
        <dbReference type="Proteomes" id="UP001642540"/>
    </source>
</evidence>
<evidence type="ECO:0000256" key="8">
    <source>
        <dbReference type="SAM" id="MobiDB-lite"/>
    </source>
</evidence>
<dbReference type="Pfam" id="PF00152">
    <property type="entry name" value="tRNA-synt_2"/>
    <property type="match status" value="1"/>
</dbReference>
<comment type="similarity">
    <text evidence="1">Belongs to the class-II aminoacyl-tRNA synthetase family.</text>
</comment>
<keyword evidence="11" id="KW-1185">Reference proteome</keyword>
<feature type="region of interest" description="Disordered" evidence="8">
    <location>
        <begin position="864"/>
        <end position="883"/>
    </location>
</feature>
<organism evidence="10 11">
    <name type="scientific">Orchesella dallaii</name>
    <dbReference type="NCBI Taxonomy" id="48710"/>
    <lineage>
        <taxon>Eukaryota</taxon>
        <taxon>Metazoa</taxon>
        <taxon>Ecdysozoa</taxon>
        <taxon>Arthropoda</taxon>
        <taxon>Hexapoda</taxon>
        <taxon>Collembola</taxon>
        <taxon>Entomobryomorpha</taxon>
        <taxon>Entomobryoidea</taxon>
        <taxon>Orchesellidae</taxon>
        <taxon>Orchesellinae</taxon>
        <taxon>Orchesella</taxon>
    </lineage>
</organism>
<gene>
    <name evidence="10" type="ORF">ODALV1_LOCUS11387</name>
</gene>
<keyword evidence="4" id="KW-0547">Nucleotide-binding</keyword>
<dbReference type="PROSITE" id="PS50862">
    <property type="entry name" value="AA_TRNA_LIGASE_II"/>
    <property type="match status" value="1"/>
</dbReference>
<dbReference type="PANTHER" id="PTHR22594:SF34">
    <property type="entry name" value="ASPARAGINE--TRNA LIGASE, MITOCHONDRIAL-RELATED"/>
    <property type="match status" value="1"/>
</dbReference>
<evidence type="ECO:0000256" key="1">
    <source>
        <dbReference type="ARBA" id="ARBA00008226"/>
    </source>
</evidence>
<dbReference type="InterPro" id="IPR004522">
    <property type="entry name" value="Asn-tRNA-ligase"/>
</dbReference>
<dbReference type="Gene3D" id="3.30.930.10">
    <property type="entry name" value="Bira Bifunctional Protein, Domain 2"/>
    <property type="match status" value="1"/>
</dbReference>
<evidence type="ECO:0000256" key="3">
    <source>
        <dbReference type="ARBA" id="ARBA00022598"/>
    </source>
</evidence>
<comment type="caution">
    <text evidence="10">The sequence shown here is derived from an EMBL/GenBank/DDBJ whole genome shotgun (WGS) entry which is preliminary data.</text>
</comment>
<evidence type="ECO:0000256" key="6">
    <source>
        <dbReference type="ARBA" id="ARBA00022917"/>
    </source>
</evidence>
<evidence type="ECO:0000256" key="4">
    <source>
        <dbReference type="ARBA" id="ARBA00022741"/>
    </source>
</evidence>
<dbReference type="InterPro" id="IPR012340">
    <property type="entry name" value="NA-bd_OB-fold"/>
</dbReference>
<evidence type="ECO:0000256" key="2">
    <source>
        <dbReference type="ARBA" id="ARBA00012816"/>
    </source>
</evidence>
<name>A0ABP1QHI3_9HEXA</name>
<dbReference type="Proteomes" id="UP001642540">
    <property type="component" value="Unassembled WGS sequence"/>
</dbReference>
<evidence type="ECO:0000256" key="7">
    <source>
        <dbReference type="ARBA" id="ARBA00023146"/>
    </source>
</evidence>
<keyword evidence="6" id="KW-0648">Protein biosynthesis</keyword>
<keyword evidence="5" id="KW-0067">ATP-binding</keyword>
<evidence type="ECO:0000256" key="5">
    <source>
        <dbReference type="ARBA" id="ARBA00022840"/>
    </source>
</evidence>
<feature type="domain" description="Aminoacyl-transfer RNA synthetases class-II family profile" evidence="9">
    <location>
        <begin position="194"/>
        <end position="534"/>
    </location>
</feature>
<feature type="compositionally biased region" description="Low complexity" evidence="8">
    <location>
        <begin position="871"/>
        <end position="880"/>
    </location>
</feature>
<dbReference type="Gene3D" id="2.40.50.140">
    <property type="entry name" value="Nucleic acid-binding proteins"/>
    <property type="match status" value="1"/>
</dbReference>
<feature type="region of interest" description="Disordered" evidence="8">
    <location>
        <begin position="763"/>
        <end position="791"/>
    </location>
</feature>
<dbReference type="InterPro" id="IPR045864">
    <property type="entry name" value="aa-tRNA-synth_II/BPL/LPL"/>
</dbReference>
<dbReference type="PRINTS" id="PR01042">
    <property type="entry name" value="TRNASYNTHASP"/>
</dbReference>
<sequence length="1046" mass="117323">MQVITTKLSRTFVQACGKQGALVSRHVISAGQVHQNSCRSCSLKSAFPSPEDSIRDSESVSKILKRSVKDVVQNGSPNEEVRIQGWVRAYRKLKENLFLDVSDGSSEHRIPIVAAVSSMPKGIHMHTSIDVKGVLQQSPKNPAILEVHPSEPIKLVGACDQQNYPFGGKIRYTPDYIRQFIHLRPKTNKFSSLLRLRSATSRAINDYFTDNGFFQIHVPILTSNDCEGAGELFTVKPASEDLLKEMRREVNPAAGTPNSTDEAVFFDKHVHLSVSGQLHLESAVSGLEKVWTFSPVFRAENAKSTRHLSEFYMVEAEMAFAFEIEQILEVMENLVKSCIQTALTDCIGDWNLVTSNADPLRRLLDHILTHPFTIMTFDEASNLLKDKASSIVQPGKGLNREQELLLVERLNDNIPVFVIDWPSEIKPFYMRQSEKDPSKVSAVDLLVPTVGELCGGSLREADLSKLTSKINATDPSGSLQETLSWYMDLRKYGGTPTGGFGLGFDRLMQLITGIGNIKDFLSVNRAKLVRAWPPQMQKMSFGKSKVERFPSYSYSAAPSGLCTAALQRLAISSHSNSRDKKKLVGRLSNSSFNHKSLGRFKTPSNSSSSRPGHSFHNRDIKNKRASAIGNRTPTSIGELKATQARALFVSDKVTTTTKSKKTKLLNQIHVIPNEVFSTPPTSPPNDLVTKDNESSNMSLNQNPENLNEKTFSSAHQDDETTVTEVTVLETLPENTATDCLEIQEIVKSPNSKMNSCKLLTEVETATTSGRNPRLRKNSKSAPNSPNIQRHIPTPMSTRLNYDESLHRRNSSPIGILASEWDASYNFLQDSTLQRSLIGNESDSSFAPIASSAIWSSGEIYRPPSIPPTPIRSPSRRPSTSEVVSGSMRSEVILAFEDLRENINQLNRSFRERMISTSSSLGQVPAENQQYSLQEMENQDIRTPWYRKLCRQIFGTQAKKLIMNDRSSTTGLNYFNDSRDCFCNSSSGYSENWEMQNRTPLHRWVLDSFFNFRQNRDTFRMWKRLRREGRRTVRRLRLHVGPVTSEL</sequence>
<dbReference type="EMBL" id="CAXLJM020000034">
    <property type="protein sequence ID" value="CAL8103231.1"/>
    <property type="molecule type" value="Genomic_DNA"/>
</dbReference>
<dbReference type="NCBIfam" id="TIGR00457">
    <property type="entry name" value="asnS"/>
    <property type="match status" value="1"/>
</dbReference>